<sequence length="161" mass="18228">MVIMSMKLNRMWLRIIAVVVIALIVGLVVWNIAHPGEPQQAGAVVAVEAVKLKTNEDRAAFIRSYGWEVNDAAVEVAEVEVPKPLDEFFRAYAELQRSHGLDFEKYEGKKLVKWSYEVLNYPVKDLTVHVNLYLYKDRLAACDVSSTDGEGFMHSILNMNT</sequence>
<feature type="domain" description="DUF4830" evidence="2">
    <location>
        <begin position="61"/>
        <end position="120"/>
    </location>
</feature>
<protein>
    <recommendedName>
        <fullName evidence="2">DUF4830 domain-containing protein</fullName>
    </recommendedName>
</protein>
<feature type="transmembrane region" description="Helical" evidence="1">
    <location>
        <begin position="12"/>
        <end position="33"/>
    </location>
</feature>
<comment type="caution">
    <text evidence="3">The sequence shown here is derived from an EMBL/GenBank/DDBJ whole genome shotgun (WGS) entry which is preliminary data.</text>
</comment>
<accession>A0A645BVQ1</accession>
<evidence type="ECO:0000256" key="1">
    <source>
        <dbReference type="SAM" id="Phobius"/>
    </source>
</evidence>
<organism evidence="3">
    <name type="scientific">bioreactor metagenome</name>
    <dbReference type="NCBI Taxonomy" id="1076179"/>
    <lineage>
        <taxon>unclassified sequences</taxon>
        <taxon>metagenomes</taxon>
        <taxon>ecological metagenomes</taxon>
    </lineage>
</organism>
<keyword evidence="1" id="KW-1133">Transmembrane helix</keyword>
<proteinExistence type="predicted"/>
<dbReference type="Pfam" id="PF16112">
    <property type="entry name" value="DUF4830"/>
    <property type="match status" value="1"/>
</dbReference>
<evidence type="ECO:0000259" key="2">
    <source>
        <dbReference type="Pfam" id="PF16112"/>
    </source>
</evidence>
<dbReference type="EMBL" id="VSSQ01022395">
    <property type="protein sequence ID" value="MPM68681.1"/>
    <property type="molecule type" value="Genomic_DNA"/>
</dbReference>
<name>A0A645BVQ1_9ZZZZ</name>
<dbReference type="AlphaFoldDB" id="A0A645BVQ1"/>
<dbReference type="InterPro" id="IPR032257">
    <property type="entry name" value="DUF4830"/>
</dbReference>
<keyword evidence="1" id="KW-0812">Transmembrane</keyword>
<reference evidence="3" key="1">
    <citation type="submission" date="2019-08" db="EMBL/GenBank/DDBJ databases">
        <authorList>
            <person name="Kucharzyk K."/>
            <person name="Murdoch R.W."/>
            <person name="Higgins S."/>
            <person name="Loffler F."/>
        </authorList>
    </citation>
    <scope>NUCLEOTIDE SEQUENCE</scope>
</reference>
<keyword evidence="1" id="KW-0472">Membrane</keyword>
<gene>
    <name evidence="3" type="ORF">SDC9_115615</name>
</gene>
<evidence type="ECO:0000313" key="3">
    <source>
        <dbReference type="EMBL" id="MPM68681.1"/>
    </source>
</evidence>